<comment type="similarity">
    <text evidence="1">Belongs to the phage portal family. PBSX subfamily.</text>
</comment>
<sequence length="330" mass="37191">MSKPTSPTAFSFGAPEAVLDTTLTSYLGVFLNPHGDYYAPPVSLTGLAKLLRANAHHGTIPYFKRNMLRKFYVPSPVLSATDLENAGFDYLVFGMCYFQKLFNRLGQIVRLQHIPALNMRRMKALDQFCLLQPNQVDPLAFRPGEIIQLKEYDVNQQIYGVPQYLGGLQSVLLNESATLFRRKYYNNGAHMGFIFYTADAQLDPEDEQSLKEQIRASKGVGNFRSLYINIPGGKPDSVKIIPVGDIATKDEFERVKNLSRNDVLSMWRIQPALAGIMPENTGGFGDIEKISRVYYENEVVPMQHVFLKLNEDLSNPKQIRFLNPSQGVGN</sequence>
<organism evidence="2 3">
    <name type="scientific">Hahella chejuensis (strain KCTC 2396)</name>
    <dbReference type="NCBI Taxonomy" id="349521"/>
    <lineage>
        <taxon>Bacteria</taxon>
        <taxon>Pseudomonadati</taxon>
        <taxon>Pseudomonadota</taxon>
        <taxon>Gammaproteobacteria</taxon>
        <taxon>Oceanospirillales</taxon>
        <taxon>Hahellaceae</taxon>
        <taxon>Hahella</taxon>
    </lineage>
</organism>
<gene>
    <name evidence="2" type="ordered locus">HCH_06763</name>
</gene>
<accession>Q2S7I6</accession>
<dbReference type="NCBIfam" id="TIGR01540">
    <property type="entry name" value="portal_PBSX"/>
    <property type="match status" value="1"/>
</dbReference>
<dbReference type="HOGENOM" id="CLU_068879_0_0_6"/>
<dbReference type="EMBL" id="CP000155">
    <property type="protein sequence ID" value="ABC33388.1"/>
    <property type="molecule type" value="Genomic_DNA"/>
</dbReference>
<evidence type="ECO:0000313" key="3">
    <source>
        <dbReference type="Proteomes" id="UP000000238"/>
    </source>
</evidence>
<dbReference type="Proteomes" id="UP000000238">
    <property type="component" value="Chromosome"/>
</dbReference>
<protein>
    <submittedName>
        <fullName evidence="2">Phage portal protein, PBSX family</fullName>
    </submittedName>
</protein>
<dbReference type="RefSeq" id="WP_011400439.1">
    <property type="nucleotide sequence ID" value="NC_007645.1"/>
</dbReference>
<dbReference type="AlphaFoldDB" id="Q2S7I6"/>
<reference evidence="2 3" key="1">
    <citation type="journal article" date="2005" name="Nucleic Acids Res.">
        <title>Genomic blueprint of Hahella chejuensis, a marine microbe producing an algicidal agent.</title>
        <authorList>
            <person name="Jeong H."/>
            <person name="Yim J.H."/>
            <person name="Lee C."/>
            <person name="Choi S.-H."/>
            <person name="Park Y.K."/>
            <person name="Yoon S.H."/>
            <person name="Hur C.-G."/>
            <person name="Kang H.-Y."/>
            <person name="Kim D."/>
            <person name="Lee H.H."/>
            <person name="Park K.H."/>
            <person name="Park S.-H."/>
            <person name="Park H.-S."/>
            <person name="Lee H.K."/>
            <person name="Oh T.K."/>
            <person name="Kim J.F."/>
        </authorList>
    </citation>
    <scope>NUCLEOTIDE SEQUENCE [LARGE SCALE GENOMIC DNA]</scope>
    <source>
        <strain evidence="2 3">KCTC 2396</strain>
    </source>
</reference>
<evidence type="ECO:0000256" key="1">
    <source>
        <dbReference type="ARBA" id="ARBA00006799"/>
    </source>
</evidence>
<dbReference type="eggNOG" id="COG5518">
    <property type="taxonomic scope" value="Bacteria"/>
</dbReference>
<dbReference type="Pfam" id="PF04860">
    <property type="entry name" value="Phage_portal"/>
    <property type="match status" value="1"/>
</dbReference>
<dbReference type="InterPro" id="IPR006944">
    <property type="entry name" value="Phage/GTA_portal"/>
</dbReference>
<evidence type="ECO:0000313" key="2">
    <source>
        <dbReference type="EMBL" id="ABC33388.1"/>
    </source>
</evidence>
<proteinExistence type="inferred from homology"/>
<dbReference type="InterPro" id="IPR006430">
    <property type="entry name" value="Phage_portal_PBSX"/>
</dbReference>
<dbReference type="InterPro" id="IPR030935">
    <property type="entry name" value="PBSX_Proteobac"/>
</dbReference>
<dbReference type="OrthoDB" id="5449776at2"/>
<keyword evidence="3" id="KW-1185">Reference proteome</keyword>
<dbReference type="PIRSF" id="PIRSF018494">
    <property type="entry name" value="PBSX_VPQ"/>
    <property type="match status" value="1"/>
</dbReference>
<dbReference type="KEGG" id="hch:HCH_06763"/>
<name>Q2S7I6_HAHCH</name>
<dbReference type="STRING" id="349521.HCH_06763"/>